<feature type="compositionally biased region" description="Basic and acidic residues" evidence="4">
    <location>
        <begin position="1"/>
        <end position="13"/>
    </location>
</feature>
<evidence type="ECO:0000256" key="4">
    <source>
        <dbReference type="SAM" id="MobiDB-lite"/>
    </source>
</evidence>
<evidence type="ECO:0000256" key="3">
    <source>
        <dbReference type="PROSITE-ProRule" id="PRU00221"/>
    </source>
</evidence>
<dbReference type="SMART" id="SM00320">
    <property type="entry name" value="WD40"/>
    <property type="match status" value="5"/>
</dbReference>
<keyword evidence="1 3" id="KW-0853">WD repeat</keyword>
<dbReference type="InterPro" id="IPR036322">
    <property type="entry name" value="WD40_repeat_dom_sf"/>
</dbReference>
<feature type="repeat" description="WD" evidence="3">
    <location>
        <begin position="96"/>
        <end position="127"/>
    </location>
</feature>
<evidence type="ECO:0000313" key="5">
    <source>
        <dbReference type="EMBL" id="KAG0015773.1"/>
    </source>
</evidence>
<feature type="region of interest" description="Disordered" evidence="4">
    <location>
        <begin position="385"/>
        <end position="585"/>
    </location>
</feature>
<feature type="region of interest" description="Disordered" evidence="4">
    <location>
        <begin position="725"/>
        <end position="783"/>
    </location>
</feature>
<feature type="compositionally biased region" description="Basic and acidic residues" evidence="4">
    <location>
        <begin position="392"/>
        <end position="409"/>
    </location>
</feature>
<feature type="compositionally biased region" description="Polar residues" evidence="4">
    <location>
        <begin position="33"/>
        <end position="52"/>
    </location>
</feature>
<proteinExistence type="predicted"/>
<evidence type="ECO:0000256" key="1">
    <source>
        <dbReference type="ARBA" id="ARBA00022574"/>
    </source>
</evidence>
<dbReference type="PANTHER" id="PTHR15574">
    <property type="entry name" value="WD REPEAT DOMAIN-CONTAINING FAMILY"/>
    <property type="match status" value="1"/>
</dbReference>
<feature type="compositionally biased region" description="Low complexity" evidence="4">
    <location>
        <begin position="433"/>
        <end position="447"/>
    </location>
</feature>
<dbReference type="PROSITE" id="PS50294">
    <property type="entry name" value="WD_REPEATS_REGION"/>
    <property type="match status" value="1"/>
</dbReference>
<feature type="region of interest" description="Disordered" evidence="4">
    <location>
        <begin position="815"/>
        <end position="839"/>
    </location>
</feature>
<reference evidence="5" key="1">
    <citation type="journal article" date="2020" name="Fungal Divers.">
        <title>Resolving the Mortierellaceae phylogeny through synthesis of multi-gene phylogenetics and phylogenomics.</title>
        <authorList>
            <person name="Vandepol N."/>
            <person name="Liber J."/>
            <person name="Desiro A."/>
            <person name="Na H."/>
            <person name="Kennedy M."/>
            <person name="Barry K."/>
            <person name="Grigoriev I.V."/>
            <person name="Miller A.N."/>
            <person name="O'Donnell K."/>
            <person name="Stajich J.E."/>
            <person name="Bonito G."/>
        </authorList>
    </citation>
    <scope>NUCLEOTIDE SEQUENCE</scope>
    <source>
        <strain evidence="5">NRRL 2769</strain>
    </source>
</reference>
<dbReference type="GO" id="GO:0080008">
    <property type="term" value="C:Cul4-RING E3 ubiquitin ligase complex"/>
    <property type="evidence" value="ECO:0007669"/>
    <property type="project" value="TreeGrafter"/>
</dbReference>
<feature type="compositionally biased region" description="Low complexity" evidence="4">
    <location>
        <begin position="764"/>
        <end position="780"/>
    </location>
</feature>
<dbReference type="EMBL" id="JAAAID010000596">
    <property type="protein sequence ID" value="KAG0015773.1"/>
    <property type="molecule type" value="Genomic_DNA"/>
</dbReference>
<dbReference type="InterPro" id="IPR015943">
    <property type="entry name" value="WD40/YVTN_repeat-like_dom_sf"/>
</dbReference>
<dbReference type="SUPFAM" id="SSF50978">
    <property type="entry name" value="WD40 repeat-like"/>
    <property type="match status" value="1"/>
</dbReference>
<gene>
    <name evidence="5" type="primary">DCAF6</name>
    <name evidence="5" type="ORF">BGZ80_009641</name>
</gene>
<dbReference type="Pfam" id="PF00400">
    <property type="entry name" value="WD40"/>
    <property type="match status" value="3"/>
</dbReference>
<feature type="compositionally biased region" description="Basic and acidic residues" evidence="4">
    <location>
        <begin position="525"/>
        <end position="537"/>
    </location>
</feature>
<feature type="compositionally biased region" description="Basic and acidic residues" evidence="4">
    <location>
        <begin position="483"/>
        <end position="498"/>
    </location>
</feature>
<accession>A0A9P6MW06</accession>
<name>A0A9P6MW06_9FUNG</name>
<dbReference type="AlphaFoldDB" id="A0A9P6MW06"/>
<feature type="region of interest" description="Disordered" evidence="4">
    <location>
        <begin position="1"/>
        <end position="53"/>
    </location>
</feature>
<feature type="compositionally biased region" description="Acidic residues" evidence="4">
    <location>
        <begin position="821"/>
        <end position="839"/>
    </location>
</feature>
<dbReference type="InterPro" id="IPR001680">
    <property type="entry name" value="WD40_rpt"/>
</dbReference>
<comment type="caution">
    <text evidence="5">The sequence shown here is derived from an EMBL/GenBank/DDBJ whole genome shotgun (WGS) entry which is preliminary data.</text>
</comment>
<dbReference type="PROSITE" id="PS50082">
    <property type="entry name" value="WD_REPEATS_2"/>
    <property type="match status" value="2"/>
</dbReference>
<protein>
    <submittedName>
        <fullName evidence="5">DDB1- and CUL4-associated factor 6</fullName>
    </submittedName>
</protein>
<feature type="compositionally biased region" description="Acidic residues" evidence="4">
    <location>
        <begin position="538"/>
        <end position="547"/>
    </location>
</feature>
<feature type="compositionally biased region" description="Basic residues" evidence="4">
    <location>
        <begin position="512"/>
        <end position="524"/>
    </location>
</feature>
<keyword evidence="2" id="KW-0677">Repeat</keyword>
<feature type="repeat" description="WD" evidence="3">
    <location>
        <begin position="642"/>
        <end position="671"/>
    </location>
</feature>
<dbReference type="Gene3D" id="2.130.10.10">
    <property type="entry name" value="YVTN repeat-like/Quinoprotein amine dehydrogenase"/>
    <property type="match status" value="3"/>
</dbReference>
<organism evidence="5 6">
    <name type="scientific">Entomortierella chlamydospora</name>
    <dbReference type="NCBI Taxonomy" id="101097"/>
    <lineage>
        <taxon>Eukaryota</taxon>
        <taxon>Fungi</taxon>
        <taxon>Fungi incertae sedis</taxon>
        <taxon>Mucoromycota</taxon>
        <taxon>Mortierellomycotina</taxon>
        <taxon>Mortierellomycetes</taxon>
        <taxon>Mortierellales</taxon>
        <taxon>Mortierellaceae</taxon>
        <taxon>Entomortierella</taxon>
    </lineage>
</organism>
<sequence length="839" mass="93576">MSRKRQASDKAEVDSITPSPSSPNSDNHDSSNTVDPNIPTNRNQRSRTSSWSHNHHSLVRALSGLQSVPRSRQGSLKHQVLSSGSFVKRLEQQKPLGGHNGCVNTIAWDETGEFLLSGSDDLRLNIYRPLDPKPLVHSIPSGHTGNIFSAKYLTGSSASKIISCCANGITRLTDVNRYVERSGLGDWMPILKFDCHSTVSMTYEVMPDLLSGHIFYDCSDDGRINRYDIRVRTSCDCDGLENCDRHTFININANLRDPLVRPRNFFAFGRRRTEIGVSAITQRPEDPNYMAAACSDDTVRIYDCRNVRSSGDHRSAQVYSFSPFVPPGWVIGSDGELEEGVNRARSSIGTKITSLKYDPCRSGQLLASYSRGNCYLIDPSGMATGISMKSKSSKEESRRRLSQDNADIKGKRRRSPIITFDKPDDISESSLANKKSSSSTTKATNTNKDNHDDDISSMEEGGSVKRGKSVMEEQAEEEEEEEKEKGKGKGKEREKGKEEEEEEEAGFMTFRVRPRKAGNGKRAKAKDESQEGDSKVDIDDEDMDEDDDKRVGFVMDESDDDHEDSRAMDTDSDEESSLDSGIRQDEREYWTRRSFHSAKTDMMQVYSGHKNADTMASIPSSREKKRWGVYLSDQQIKEANFFGPNSEFIMSGSDDGRIFFWDKKSGKILNVIKGDDVVVNCLQPHPFSNFLLAASGIDHTIKIFMPTAEEPVNLSKIRGIKRPTKFPHELKPNIPAEVVSPTSPSGHPEDELDPELAYLDSRSGRASSESSSYSSVYGSDDSNDLDDDVIYGNPHLLQIIRQLVQGRNFIIPIVTRSGQAEGEDDDDDDDDDNDASDDE</sequence>
<dbReference type="Proteomes" id="UP000703661">
    <property type="component" value="Unassembled WGS sequence"/>
</dbReference>
<keyword evidence="6" id="KW-1185">Reference proteome</keyword>
<evidence type="ECO:0000313" key="6">
    <source>
        <dbReference type="Proteomes" id="UP000703661"/>
    </source>
</evidence>
<feature type="compositionally biased region" description="Acidic residues" evidence="4">
    <location>
        <begin position="473"/>
        <end position="482"/>
    </location>
</feature>
<feature type="compositionally biased region" description="Low complexity" evidence="4">
    <location>
        <begin position="14"/>
        <end position="25"/>
    </location>
</feature>
<dbReference type="GO" id="GO:0005737">
    <property type="term" value="C:cytoplasm"/>
    <property type="evidence" value="ECO:0007669"/>
    <property type="project" value="TreeGrafter"/>
</dbReference>
<dbReference type="InterPro" id="IPR045151">
    <property type="entry name" value="DCAF8"/>
</dbReference>
<evidence type="ECO:0000256" key="2">
    <source>
        <dbReference type="ARBA" id="ARBA00022737"/>
    </source>
</evidence>